<name>A0A494XTC0_9BACL</name>
<organism evidence="3 4">
    <name type="scientific">Cohnella endophytica</name>
    <dbReference type="NCBI Taxonomy" id="2419778"/>
    <lineage>
        <taxon>Bacteria</taxon>
        <taxon>Bacillati</taxon>
        <taxon>Bacillota</taxon>
        <taxon>Bacilli</taxon>
        <taxon>Bacillales</taxon>
        <taxon>Paenibacillaceae</taxon>
        <taxon>Cohnella</taxon>
    </lineage>
</organism>
<feature type="region of interest" description="Disordered" evidence="1">
    <location>
        <begin position="24"/>
        <end position="50"/>
    </location>
</feature>
<comment type="caution">
    <text evidence="3">The sequence shown here is derived from an EMBL/GenBank/DDBJ whole genome shotgun (WGS) entry which is preliminary data.</text>
</comment>
<dbReference type="AlphaFoldDB" id="A0A494XTC0"/>
<dbReference type="EMBL" id="RBZM01000005">
    <property type="protein sequence ID" value="RKP53893.1"/>
    <property type="molecule type" value="Genomic_DNA"/>
</dbReference>
<reference evidence="3 4" key="1">
    <citation type="submission" date="2018-10" db="EMBL/GenBank/DDBJ databases">
        <title>Cohnella sp. M2MS4P-1, whole genome shotgun sequence.</title>
        <authorList>
            <person name="Tuo L."/>
        </authorList>
    </citation>
    <scope>NUCLEOTIDE SEQUENCE [LARGE SCALE GENOMIC DNA]</scope>
    <source>
        <strain evidence="3 4">M2MS4P-1</strain>
    </source>
</reference>
<proteinExistence type="predicted"/>
<dbReference type="Proteomes" id="UP000282076">
    <property type="component" value="Unassembled WGS sequence"/>
</dbReference>
<dbReference type="InterPro" id="IPR008969">
    <property type="entry name" value="CarboxyPept-like_regulatory"/>
</dbReference>
<accession>A0A494XTC0</accession>
<keyword evidence="2" id="KW-0732">Signal</keyword>
<protein>
    <recommendedName>
        <fullName evidence="5">Carboxypeptidase regulatory-like domain-containing protein</fullName>
    </recommendedName>
</protein>
<sequence length="384" mass="41526">MKKRLTLILLTGVAVVGTLLAGCTNNNENTEPTQPSTATATETAEEAPSQVTIQMDQTTLPVVTWKMDNSQLLPVKGKVLSDGKPVSGVVVGIAGKRNMTTDENGLFEVLVDRSIPQSIPLQVSNAEQATVEGKAVGSSTKEALKSASGRIDVYYPIQVTEVKADPDKADQVEVHARAVVEEGFTYPKTTLDKYVIQGVVKDAQGKPVKGAMVSFTRDKGEGWSRSEPANEKGEYRLYYFPEDDEDLYLNVHVGDVQYTLPEGRVYRFPEGTSVNTDIILPETGTTIVDQPPTLVSKPAKGALYWAQAIGLSIDPSVAYTISLPQEDGSFVLKIAKAEWDKSPLFYQTAMSRFSDTEIKVGDSVPSSWIPAPSKSDPVGIAPLN</sequence>
<feature type="signal peptide" evidence="2">
    <location>
        <begin position="1"/>
        <end position="21"/>
    </location>
</feature>
<evidence type="ECO:0008006" key="5">
    <source>
        <dbReference type="Google" id="ProtNLM"/>
    </source>
</evidence>
<evidence type="ECO:0000256" key="1">
    <source>
        <dbReference type="SAM" id="MobiDB-lite"/>
    </source>
</evidence>
<evidence type="ECO:0000313" key="3">
    <source>
        <dbReference type="EMBL" id="RKP53893.1"/>
    </source>
</evidence>
<gene>
    <name evidence="3" type="ORF">D7Z26_10880</name>
</gene>
<dbReference type="OrthoDB" id="2788780at2"/>
<keyword evidence="4" id="KW-1185">Reference proteome</keyword>
<dbReference type="RefSeq" id="WP_120976772.1">
    <property type="nucleotide sequence ID" value="NZ_RBZM01000005.1"/>
</dbReference>
<evidence type="ECO:0000256" key="2">
    <source>
        <dbReference type="SAM" id="SignalP"/>
    </source>
</evidence>
<dbReference type="PROSITE" id="PS51257">
    <property type="entry name" value="PROKAR_LIPOPROTEIN"/>
    <property type="match status" value="1"/>
</dbReference>
<evidence type="ECO:0000313" key="4">
    <source>
        <dbReference type="Proteomes" id="UP000282076"/>
    </source>
</evidence>
<dbReference type="SUPFAM" id="SSF49464">
    <property type="entry name" value="Carboxypeptidase regulatory domain-like"/>
    <property type="match status" value="1"/>
</dbReference>
<feature type="chain" id="PRO_5039274862" description="Carboxypeptidase regulatory-like domain-containing protein" evidence="2">
    <location>
        <begin position="22"/>
        <end position="384"/>
    </location>
</feature>